<evidence type="ECO:0000256" key="2">
    <source>
        <dbReference type="ARBA" id="ARBA00007257"/>
    </source>
</evidence>
<dbReference type="InterPro" id="IPR011252">
    <property type="entry name" value="Fibrogen-bd_dom1"/>
</dbReference>
<keyword evidence="5" id="KW-0732">Signal</keyword>
<keyword evidence="6" id="KW-0572">Peptidoglycan-anchor</keyword>
<name>A0ABV4V5T6_9BACL</name>
<dbReference type="SUPFAM" id="SSF49401">
    <property type="entry name" value="Bacterial adhesins"/>
    <property type="match status" value="6"/>
</dbReference>
<dbReference type="PANTHER" id="PTHR36108">
    <property type="entry name" value="COLOSSIN-B-RELATED"/>
    <property type="match status" value="1"/>
</dbReference>
<evidence type="ECO:0000256" key="3">
    <source>
        <dbReference type="ARBA" id="ARBA00022512"/>
    </source>
</evidence>
<dbReference type="InterPro" id="IPR041033">
    <property type="entry name" value="SpaA_PFL_dom_1"/>
</dbReference>
<keyword evidence="8" id="KW-1133">Transmembrane helix</keyword>
<evidence type="ECO:0000256" key="5">
    <source>
        <dbReference type="ARBA" id="ARBA00022729"/>
    </source>
</evidence>
<feature type="compositionally biased region" description="Polar residues" evidence="7">
    <location>
        <begin position="1333"/>
        <end position="1345"/>
    </location>
</feature>
<comment type="similarity">
    <text evidence="2">Belongs to the serine-aspartate repeat-containing protein (SDr) family.</text>
</comment>
<comment type="caution">
    <text evidence="10">The sequence shown here is derived from an EMBL/GenBank/DDBJ whole genome shotgun (WGS) entry which is preliminary data.</text>
</comment>
<reference evidence="10 11" key="1">
    <citation type="submission" date="2024-09" db="EMBL/GenBank/DDBJ databases">
        <authorList>
            <person name="Makale K.P.P."/>
            <person name="Makhzoum A."/>
            <person name="Rantong G."/>
            <person name="Rahube T.O."/>
        </authorList>
    </citation>
    <scope>NUCLEOTIDE SEQUENCE [LARGE SCALE GENOMIC DNA]</scope>
    <source>
        <strain evidence="10 11">KM_D13</strain>
    </source>
</reference>
<keyword evidence="8" id="KW-0472">Membrane</keyword>
<dbReference type="RefSeq" id="WP_373953531.1">
    <property type="nucleotide sequence ID" value="NZ_JBHDLN010000008.1"/>
</dbReference>
<comment type="subcellular location">
    <subcellularLocation>
        <location evidence="1">Secreted</location>
        <location evidence="1">Cell wall</location>
        <topology evidence="1">Peptidoglycan-anchor</topology>
    </subcellularLocation>
</comment>
<dbReference type="InterPro" id="IPR019931">
    <property type="entry name" value="LPXTG_anchor"/>
</dbReference>
<evidence type="ECO:0000256" key="8">
    <source>
        <dbReference type="SAM" id="Phobius"/>
    </source>
</evidence>
<feature type="transmembrane region" description="Helical" evidence="8">
    <location>
        <begin position="1410"/>
        <end position="1426"/>
    </location>
</feature>
<dbReference type="Pfam" id="PF17802">
    <property type="entry name" value="SpaA"/>
    <property type="match status" value="4"/>
</dbReference>
<dbReference type="InterPro" id="IPR008456">
    <property type="entry name" value="Collagen-bd_dom"/>
</dbReference>
<keyword evidence="8" id="KW-0812">Transmembrane</keyword>
<evidence type="ECO:0000259" key="9">
    <source>
        <dbReference type="PROSITE" id="PS50847"/>
    </source>
</evidence>
<keyword evidence="4" id="KW-0964">Secreted</keyword>
<dbReference type="Proteomes" id="UP001575622">
    <property type="component" value="Unassembled WGS sequence"/>
</dbReference>
<dbReference type="PROSITE" id="PS50847">
    <property type="entry name" value="GRAM_POS_ANCHORING"/>
    <property type="match status" value="1"/>
</dbReference>
<dbReference type="Pfam" id="PF00746">
    <property type="entry name" value="Gram_pos_anchor"/>
    <property type="match status" value="1"/>
</dbReference>
<dbReference type="EMBL" id="JBHDLN010000008">
    <property type="protein sequence ID" value="MFB0844046.1"/>
    <property type="molecule type" value="Genomic_DNA"/>
</dbReference>
<feature type="region of interest" description="Disordered" evidence="7">
    <location>
        <begin position="1280"/>
        <end position="1405"/>
    </location>
</feature>
<feature type="domain" description="Gram-positive cocci surface proteins LPxTG" evidence="9">
    <location>
        <begin position="1401"/>
        <end position="1434"/>
    </location>
</feature>
<gene>
    <name evidence="10" type="ORF">ACEU3E_17825</name>
</gene>
<dbReference type="Gene3D" id="2.60.40.1280">
    <property type="match status" value="1"/>
</dbReference>
<dbReference type="SUPFAM" id="SSF49478">
    <property type="entry name" value="Cna protein B-type domain"/>
    <property type="match status" value="4"/>
</dbReference>
<evidence type="ECO:0000256" key="4">
    <source>
        <dbReference type="ARBA" id="ARBA00022525"/>
    </source>
</evidence>
<dbReference type="Gene3D" id="2.60.40.740">
    <property type="match status" value="5"/>
</dbReference>
<dbReference type="InterPro" id="IPR008966">
    <property type="entry name" value="Adhesion_dom_sf"/>
</dbReference>
<dbReference type="NCBIfam" id="TIGR01167">
    <property type="entry name" value="LPXTG_anchor"/>
    <property type="match status" value="1"/>
</dbReference>
<evidence type="ECO:0000313" key="10">
    <source>
        <dbReference type="EMBL" id="MFB0844046.1"/>
    </source>
</evidence>
<dbReference type="Pfam" id="PF05737">
    <property type="entry name" value="Collagen_bind"/>
    <property type="match status" value="4"/>
</dbReference>
<accession>A0ABV4V5T6</accession>
<sequence length="1434" mass="153615">MAKKKISTLLVALLIMMQWLYAFGLTPQVNAAPISSNIIDSVTMAVYDKSGNVVTDDVYEPGSKVKLDYTWSLPNGHGYKNGDTYTFKLPEQFKLYNDIPDQPLISGGEAIGKFKVYKDSHEVVMTLEAIENLADVKGTLTFQTAFDMQVINGSTTQIIKIPVKGGEQVFTLHFKPNVTSTIGKSGVPKGYNAKSIDWTVDVNKELAGVQNAVVIDPIPAGLGVPVTVAVYELSVSLDGKVVQGAPVDGSKYSMSTDGNVLKLSFNESPIRTAYRIQYTTPVTSEDQTSFVNKATFEGSNKQPASATATVTVQRGTALDKTSTKYDPNTQTIDWEIKYNYNEKTISQANAFLTDLFNDTQDLVAGSLHVYQVTIDSKGSEILGAELPAASYKVTPETAAKSNGFKLQFLQDISSAYKIKYQTKANHRVFDGTKITNKVTSGSGDSDTATRDINQVIITKGVKAVDYNAKTAAWSITLNKDNEPMTNVVVTDSFPNKGMRLIPGSLTVNEGNKPMDAADYTVDASVPAEQGFKITFNRALYGQVTITYSTEFNMDWLGNNATNFLNKASVVWVDGNSKEQTKTVSATFDPRNEVKNNGFKNGVYDASLKQITWTIGVNYNGKTLAGAVVQDTLESGQKLLDNSLAVYNMNIAANGNPSQGTVVDSTYYNYTVDKDNKLTVTFLKPISAPYYIVFKTSLEGKLIDTKVNNTATVFDGKTPVSKNLTASVNIPHGGEYLNKSGAQNGDKINWTILINRGQSTVANAKIVDTPSENQLLLPGTFKLFTTKVDAGGTVSKGTELVKDVDYSLEIKTDDDGKQSFELSFLKKLSTAAILEYQSLIVAKDQDKVSNKIAFTGNNETTVTKDTSTSIVVGVSSGSGTIGGVRGSLTVVKVDAADNKTRLGGATFELYRKSGSDKVLVGTLTTDASGTALFKKLLAGEYFVKETAAPDGYVLDSKEYPVSINSADGFQLTVANAKPATPKPPVIKGSLTVKKVDSAKTDLLLSGATFELYEKKGASLTLIGTKTTDASGTVSFDKLPVGNYVVKETSAPDGYVLDSKEHPVSIQNTDNVKLTVTNDKVTPKPPIPPVIQGSLTVKKVDSAQNELLLSGATFELYEKKGASLTLVSTKTTDASGTVVFDKLPAGDYVVKETAAPTGYVLDSKEHPVSIRTTDNVTLTITNNKVTTTNPPTVQGSLTVKKVDSAQNELLLSGATFELYEKKGDSLTLIGTKTTDANGTVMFDKLPTGDYVVKETAAPTGYVLDSKEHPISIQTTDGHTLTITNAKSSSSSDSSDSSGSSGSTSPTTPTTPTTNTSTTTPNNPAPGGVQPDGNKPNGQETIDSNTQVPLGPPTVDRPQNGDKTTPPDQPKIPEKPDGNETIDLVNREVPLGNPPSDKTKKETLPKTGESSPVYIQLAGAALIVLGFMLRRKFMKNT</sequence>
<evidence type="ECO:0000256" key="1">
    <source>
        <dbReference type="ARBA" id="ARBA00004168"/>
    </source>
</evidence>
<organism evidence="10 11">
    <name type="scientific">Paenibacillus oleatilyticus</name>
    <dbReference type="NCBI Taxonomy" id="2594886"/>
    <lineage>
        <taxon>Bacteria</taxon>
        <taxon>Bacillati</taxon>
        <taxon>Bacillota</taxon>
        <taxon>Bacilli</taxon>
        <taxon>Bacillales</taxon>
        <taxon>Paenibacillaceae</taxon>
        <taxon>Paenibacillus</taxon>
    </lineage>
</organism>
<proteinExistence type="inferred from homology"/>
<protein>
    <submittedName>
        <fullName evidence="10">SpaA isopeptide-forming pilin-related protein</fullName>
    </submittedName>
</protein>
<dbReference type="PANTHER" id="PTHR36108:SF13">
    <property type="entry name" value="COLOSSIN-B-RELATED"/>
    <property type="match status" value="1"/>
</dbReference>
<dbReference type="InterPro" id="IPR013783">
    <property type="entry name" value="Ig-like_fold"/>
</dbReference>
<keyword evidence="3" id="KW-0134">Cell wall</keyword>
<dbReference type="Pfam" id="PF17961">
    <property type="entry name" value="Big_8"/>
    <property type="match status" value="1"/>
</dbReference>
<evidence type="ECO:0000256" key="6">
    <source>
        <dbReference type="ARBA" id="ARBA00023088"/>
    </source>
</evidence>
<keyword evidence="11" id="KW-1185">Reference proteome</keyword>
<dbReference type="Gene3D" id="2.60.40.10">
    <property type="entry name" value="Immunoglobulins"/>
    <property type="match status" value="4"/>
</dbReference>
<evidence type="ECO:0000256" key="7">
    <source>
        <dbReference type="SAM" id="MobiDB-lite"/>
    </source>
</evidence>
<dbReference type="InterPro" id="IPR041171">
    <property type="entry name" value="SDR_Ig"/>
</dbReference>
<evidence type="ECO:0000313" key="11">
    <source>
        <dbReference type="Proteomes" id="UP001575622"/>
    </source>
</evidence>
<feature type="compositionally biased region" description="Low complexity" evidence="7">
    <location>
        <begin position="1285"/>
        <end position="1319"/>
    </location>
</feature>